<feature type="compositionally biased region" description="Polar residues" evidence="2">
    <location>
        <begin position="272"/>
        <end position="286"/>
    </location>
</feature>
<organism evidence="3 4">
    <name type="scientific">Actinomortierella ambigua</name>
    <dbReference type="NCBI Taxonomy" id="1343610"/>
    <lineage>
        <taxon>Eukaryota</taxon>
        <taxon>Fungi</taxon>
        <taxon>Fungi incertae sedis</taxon>
        <taxon>Mucoromycota</taxon>
        <taxon>Mortierellomycotina</taxon>
        <taxon>Mortierellomycetes</taxon>
        <taxon>Mortierellales</taxon>
        <taxon>Mortierellaceae</taxon>
        <taxon>Actinomortierella</taxon>
    </lineage>
</organism>
<gene>
    <name evidence="3" type="ORF">DFQ27_003011</name>
</gene>
<dbReference type="AlphaFoldDB" id="A0A9P6QKJ9"/>
<feature type="coiled-coil region" evidence="1">
    <location>
        <begin position="108"/>
        <end position="135"/>
    </location>
</feature>
<feature type="compositionally biased region" description="Polar residues" evidence="2">
    <location>
        <begin position="247"/>
        <end position="257"/>
    </location>
</feature>
<feature type="region of interest" description="Disordered" evidence="2">
    <location>
        <begin position="210"/>
        <end position="292"/>
    </location>
</feature>
<evidence type="ECO:0000256" key="1">
    <source>
        <dbReference type="SAM" id="Coils"/>
    </source>
</evidence>
<evidence type="ECO:0000256" key="2">
    <source>
        <dbReference type="SAM" id="MobiDB-lite"/>
    </source>
</evidence>
<proteinExistence type="predicted"/>
<feature type="region of interest" description="Disordered" evidence="2">
    <location>
        <begin position="181"/>
        <end position="200"/>
    </location>
</feature>
<keyword evidence="4" id="KW-1185">Reference proteome</keyword>
<name>A0A9P6QKJ9_9FUNG</name>
<dbReference type="EMBL" id="JAAAJB010000022">
    <property type="protein sequence ID" value="KAG0269548.1"/>
    <property type="molecule type" value="Genomic_DNA"/>
</dbReference>
<protein>
    <submittedName>
        <fullName evidence="3">Uncharacterized protein</fullName>
    </submittedName>
</protein>
<dbReference type="OrthoDB" id="103819at2759"/>
<evidence type="ECO:0000313" key="3">
    <source>
        <dbReference type="EMBL" id="KAG0269548.1"/>
    </source>
</evidence>
<keyword evidence="1" id="KW-0175">Coiled coil</keyword>
<dbReference type="Proteomes" id="UP000807716">
    <property type="component" value="Unassembled WGS sequence"/>
</dbReference>
<sequence length="348" mass="38160">MSGGNEIIVHYPAERVFVPVSLKEAPSDAGGSDGLGSRNLGFIEDLGAKFTTWAWQEKSWNASTLPSVPKLIPPILDHPPVLAEPRNRLKAGSSAWQQQQHILHQQQLQQQQQQQKQQQQQSMFLQQQLDAYQQREAGSRSGGIDRLDYWGYTDPHGYLTSLVLNSCATMDAKILDASPLEQESPAAMAPPLPRARNKVSREYKKKELEADGWVRKPTTNSNFAQPVVHEPGSSAATPGQNGLWRGDTTSETGQPTTPAGEGETKQPPPQPDGTSTATNLAGSNFSLPIDMPSEIPELMDMNPMMRMFGSSNTDDLGDWDTQEITEDDFSFFDETISNAGVGPPFISV</sequence>
<comment type="caution">
    <text evidence="3">The sequence shown here is derived from an EMBL/GenBank/DDBJ whole genome shotgun (WGS) entry which is preliminary data.</text>
</comment>
<reference evidence="3" key="1">
    <citation type="journal article" date="2020" name="Fungal Divers.">
        <title>Resolving the Mortierellaceae phylogeny through synthesis of multi-gene phylogenetics and phylogenomics.</title>
        <authorList>
            <person name="Vandepol N."/>
            <person name="Liber J."/>
            <person name="Desiro A."/>
            <person name="Na H."/>
            <person name="Kennedy M."/>
            <person name="Barry K."/>
            <person name="Grigoriev I.V."/>
            <person name="Miller A.N."/>
            <person name="O'Donnell K."/>
            <person name="Stajich J.E."/>
            <person name="Bonito G."/>
        </authorList>
    </citation>
    <scope>NUCLEOTIDE SEQUENCE</scope>
    <source>
        <strain evidence="3">BC1065</strain>
    </source>
</reference>
<evidence type="ECO:0000313" key="4">
    <source>
        <dbReference type="Proteomes" id="UP000807716"/>
    </source>
</evidence>
<accession>A0A9P6QKJ9</accession>